<dbReference type="Proteomes" id="UP001303473">
    <property type="component" value="Unassembled WGS sequence"/>
</dbReference>
<dbReference type="Pfam" id="PF13391">
    <property type="entry name" value="HNH_2"/>
    <property type="match status" value="1"/>
</dbReference>
<feature type="domain" description="HNH nuclease" evidence="1">
    <location>
        <begin position="157"/>
        <end position="219"/>
    </location>
</feature>
<keyword evidence="3" id="KW-1185">Reference proteome</keyword>
<dbReference type="AlphaFoldDB" id="A0AAN6N9N3"/>
<proteinExistence type="predicted"/>
<evidence type="ECO:0000259" key="1">
    <source>
        <dbReference type="Pfam" id="PF13391"/>
    </source>
</evidence>
<organism evidence="2 3">
    <name type="scientific">Diplogelasinospora grovesii</name>
    <dbReference type="NCBI Taxonomy" id="303347"/>
    <lineage>
        <taxon>Eukaryota</taxon>
        <taxon>Fungi</taxon>
        <taxon>Dikarya</taxon>
        <taxon>Ascomycota</taxon>
        <taxon>Pezizomycotina</taxon>
        <taxon>Sordariomycetes</taxon>
        <taxon>Sordariomycetidae</taxon>
        <taxon>Sordariales</taxon>
        <taxon>Diplogelasinosporaceae</taxon>
        <taxon>Diplogelasinospora</taxon>
    </lineage>
</organism>
<sequence>MVQIRPPLPPPNTTRHISKIIQFRHPAYPDDIPELLGLNAVEGEDRDGVDYDTALLSCCIITGNKWREGFIARKDDQGAFRRVNRPYDGILRAPVYYFCLEKMELSEKYPVVPSFDHWRFPHGDIPLPWSEISIPTGARRQLLGPRMAAMSRDGSCCKVTGCAKGIEVVHVVPVDAGHWFNSNDMKRYCQRKSIDNENNLITLRRDIRHLFNHGELTFVAKKPDNARCSQVVTHILCEDGPRRELANLYHNRMLHDLRGVAVEMLFARFAWAVFRGLNHRLFDSLFCVQVFDPKTKRSTTERLSAAQIRARMCLFEAYRGSDLGSPRGRGFSPVTHNGFDSDSEY</sequence>
<name>A0AAN6N9N3_9PEZI</name>
<evidence type="ECO:0000313" key="3">
    <source>
        <dbReference type="Proteomes" id="UP001303473"/>
    </source>
</evidence>
<accession>A0AAN6N9N3</accession>
<evidence type="ECO:0000313" key="2">
    <source>
        <dbReference type="EMBL" id="KAK3941754.1"/>
    </source>
</evidence>
<reference evidence="3" key="1">
    <citation type="journal article" date="2023" name="Mol. Phylogenet. Evol.">
        <title>Genome-scale phylogeny and comparative genomics of the fungal order Sordariales.</title>
        <authorList>
            <person name="Hensen N."/>
            <person name="Bonometti L."/>
            <person name="Westerberg I."/>
            <person name="Brannstrom I.O."/>
            <person name="Guillou S."/>
            <person name="Cros-Aarteil S."/>
            <person name="Calhoun S."/>
            <person name="Haridas S."/>
            <person name="Kuo A."/>
            <person name="Mondo S."/>
            <person name="Pangilinan J."/>
            <person name="Riley R."/>
            <person name="LaButti K."/>
            <person name="Andreopoulos B."/>
            <person name="Lipzen A."/>
            <person name="Chen C."/>
            <person name="Yan M."/>
            <person name="Daum C."/>
            <person name="Ng V."/>
            <person name="Clum A."/>
            <person name="Steindorff A."/>
            <person name="Ohm R.A."/>
            <person name="Martin F."/>
            <person name="Silar P."/>
            <person name="Natvig D.O."/>
            <person name="Lalanne C."/>
            <person name="Gautier V."/>
            <person name="Ament-Velasquez S.L."/>
            <person name="Kruys A."/>
            <person name="Hutchinson M.I."/>
            <person name="Powell A.J."/>
            <person name="Barry K."/>
            <person name="Miller A.N."/>
            <person name="Grigoriev I.V."/>
            <person name="Debuchy R."/>
            <person name="Gladieux P."/>
            <person name="Hiltunen Thoren M."/>
            <person name="Johannesson H."/>
        </authorList>
    </citation>
    <scope>NUCLEOTIDE SEQUENCE [LARGE SCALE GENOMIC DNA]</scope>
    <source>
        <strain evidence="3">CBS 340.73</strain>
    </source>
</reference>
<gene>
    <name evidence="2" type="ORF">QBC46DRAFT_91925</name>
</gene>
<comment type="caution">
    <text evidence="2">The sequence shown here is derived from an EMBL/GenBank/DDBJ whole genome shotgun (WGS) entry which is preliminary data.</text>
</comment>
<dbReference type="InterPro" id="IPR003615">
    <property type="entry name" value="HNH_nuc"/>
</dbReference>
<protein>
    <recommendedName>
        <fullName evidence="1">HNH nuclease domain-containing protein</fullName>
    </recommendedName>
</protein>
<dbReference type="EMBL" id="MU853780">
    <property type="protein sequence ID" value="KAK3941754.1"/>
    <property type="molecule type" value="Genomic_DNA"/>
</dbReference>